<protein>
    <submittedName>
        <fullName evidence="3">DDE-type integrase/transposase/recombinase</fullName>
    </submittedName>
</protein>
<evidence type="ECO:0000259" key="2">
    <source>
        <dbReference type="PROSITE" id="PS50994"/>
    </source>
</evidence>
<dbReference type="AlphaFoldDB" id="A0AAT9LFE4"/>
<evidence type="ECO:0000313" key="3">
    <source>
        <dbReference type="EMBL" id="QUL98535.1"/>
    </source>
</evidence>
<dbReference type="InterPro" id="IPR050900">
    <property type="entry name" value="Transposase_IS3/IS150/IS904"/>
</dbReference>
<reference evidence="3" key="2">
    <citation type="journal article" date="2023" name="Biology">
        <title>Prokaryotic Life Associated with Coal-Fire Gas Vents Revealed by Metagenomics.</title>
        <authorList>
            <person name="Kadnikov V.V."/>
            <person name="Mardanov A.V."/>
            <person name="Beletsky A.V."/>
            <person name="Karnachuk O.V."/>
            <person name="Ravin N.V."/>
        </authorList>
    </citation>
    <scope>NUCLEOTIDE SEQUENCE</scope>
    <source>
        <strain evidence="3">Bu02</strain>
    </source>
</reference>
<dbReference type="GO" id="GO:0015074">
    <property type="term" value="P:DNA integration"/>
    <property type="evidence" value="ECO:0007669"/>
    <property type="project" value="InterPro"/>
</dbReference>
<name>A0AAT9LFE4_9FIRM</name>
<dbReference type="GO" id="GO:0003676">
    <property type="term" value="F:nucleic acid binding"/>
    <property type="evidence" value="ECO:0007669"/>
    <property type="project" value="InterPro"/>
</dbReference>
<dbReference type="InterPro" id="IPR001584">
    <property type="entry name" value="Integrase_cat-core"/>
</dbReference>
<comment type="function">
    <text evidence="1">Involved in the transposition of the insertion sequence.</text>
</comment>
<dbReference type="InterPro" id="IPR036397">
    <property type="entry name" value="RNaseH_sf"/>
</dbReference>
<sequence>MATAADVRELLMREDGSRRPVKLVCATLGVAKSSFYRSKESGEKKGKRGSKTEFSDEEVLGAIKEVLGETPFWGEGHRKVWARLRKWKNIFVSQKRVLRIMRKNGLLAPFRKRHVHSDGKHDGTIIPKSVNELWGADAARLWTEEDGCCWAFVCIDHYNLEPFVRVSKSGTKFEALDPVLKAVKERFGRVEKGVCRGLTLRHDHGSQYISKYFQSELRWLGIRSSPAYVGEPEGNGVAEWFIRTLKEQVIWPNRFKNVAQAADAIEAFVQEFKRSWIIARLRYRTPLEVLQELSSDREVAD</sequence>
<reference evidence="3" key="1">
    <citation type="submission" date="2020-10" db="EMBL/GenBank/DDBJ databases">
        <authorList>
            <person name="Kadnikov V."/>
            <person name="Beletsky A.V."/>
            <person name="Mardanov A.V."/>
            <person name="Karnachuk O.V."/>
            <person name="Ravin N.V."/>
        </authorList>
    </citation>
    <scope>NUCLEOTIDE SEQUENCE</scope>
    <source>
        <strain evidence="3">Bu02</strain>
    </source>
</reference>
<accession>A0AAT9LFE4</accession>
<dbReference type="PROSITE" id="PS50994">
    <property type="entry name" value="INTEGRASE"/>
    <property type="match status" value="1"/>
</dbReference>
<dbReference type="PANTHER" id="PTHR46889:SF4">
    <property type="entry name" value="TRANSPOSASE INSO FOR INSERTION SEQUENCE ELEMENT IS911B-RELATED"/>
    <property type="match status" value="1"/>
</dbReference>
<dbReference type="Gene3D" id="3.30.420.10">
    <property type="entry name" value="Ribonuclease H-like superfamily/Ribonuclease H"/>
    <property type="match status" value="1"/>
</dbReference>
<dbReference type="PANTHER" id="PTHR46889">
    <property type="entry name" value="TRANSPOSASE INSF FOR INSERTION SEQUENCE IS3B-RELATED"/>
    <property type="match status" value="1"/>
</dbReference>
<dbReference type="InterPro" id="IPR012337">
    <property type="entry name" value="RNaseH-like_sf"/>
</dbReference>
<gene>
    <name evidence="3" type="ORF">IMF26_00025</name>
</gene>
<proteinExistence type="predicted"/>
<dbReference type="Pfam" id="PF13276">
    <property type="entry name" value="HTH_21"/>
    <property type="match status" value="1"/>
</dbReference>
<organism evidence="3">
    <name type="scientific">Candidatus Fermentithermobacillus carboniphilus</name>
    <dbReference type="NCBI Taxonomy" id="3085328"/>
    <lineage>
        <taxon>Bacteria</taxon>
        <taxon>Bacillati</taxon>
        <taxon>Bacillota</taxon>
        <taxon>Candidatus Fermentithermobacillia</taxon>
        <taxon>Candidatus Fermentithermobacillales</taxon>
        <taxon>Candidatus Fermentithermobacillaceae</taxon>
        <taxon>Candidatus Fermentithermobacillus</taxon>
    </lineage>
</organism>
<evidence type="ECO:0000256" key="1">
    <source>
        <dbReference type="ARBA" id="ARBA00002286"/>
    </source>
</evidence>
<dbReference type="SUPFAM" id="SSF53098">
    <property type="entry name" value="Ribonuclease H-like"/>
    <property type="match status" value="1"/>
</dbReference>
<dbReference type="KEGG" id="fcz:IMF26_00025"/>
<dbReference type="EMBL" id="CP062796">
    <property type="protein sequence ID" value="QUL98535.1"/>
    <property type="molecule type" value="Genomic_DNA"/>
</dbReference>
<feature type="domain" description="Integrase catalytic" evidence="2">
    <location>
        <begin position="123"/>
        <end position="294"/>
    </location>
</feature>
<dbReference type="InterPro" id="IPR025948">
    <property type="entry name" value="HTH-like_dom"/>
</dbReference>